<proteinExistence type="predicted"/>
<organism evidence="1 2">
    <name type="scientific">Varanus komodoensis</name>
    <name type="common">Komodo dragon</name>
    <dbReference type="NCBI Taxonomy" id="61221"/>
    <lineage>
        <taxon>Eukaryota</taxon>
        <taxon>Metazoa</taxon>
        <taxon>Chordata</taxon>
        <taxon>Craniata</taxon>
        <taxon>Vertebrata</taxon>
        <taxon>Euteleostomi</taxon>
        <taxon>Lepidosauria</taxon>
        <taxon>Squamata</taxon>
        <taxon>Bifurcata</taxon>
        <taxon>Unidentata</taxon>
        <taxon>Episquamata</taxon>
        <taxon>Toxicofera</taxon>
        <taxon>Anguimorpha</taxon>
        <taxon>Paleoanguimorpha</taxon>
        <taxon>Varanoidea</taxon>
        <taxon>Varanidae</taxon>
        <taxon>Varanus</taxon>
    </lineage>
</organism>
<reference evidence="1" key="2">
    <citation type="submission" date="2025-09" db="UniProtKB">
        <authorList>
            <consortium name="Ensembl"/>
        </authorList>
    </citation>
    <scope>IDENTIFICATION</scope>
</reference>
<evidence type="ECO:0000313" key="2">
    <source>
        <dbReference type="Proteomes" id="UP000694545"/>
    </source>
</evidence>
<sequence>MFQGCLPQDGIIQMCSLRGTIFPTQHKHWFCEPPTGVGLLDIFDCPCPSGGACTCMCKLCKKSRHACRAVGCTKCAQGSVCKGPLPANAAAISALLWEICGCCSVWGCRDARLLLGEGRMLVGGCY</sequence>
<dbReference type="AlphaFoldDB" id="A0A8D2ILE9"/>
<name>A0A8D2ILE9_VARKO</name>
<evidence type="ECO:0000313" key="1">
    <source>
        <dbReference type="Ensembl" id="ENSVKKP00000002096.1"/>
    </source>
</evidence>
<reference evidence="1" key="1">
    <citation type="submission" date="2025-08" db="UniProtKB">
        <authorList>
            <consortium name="Ensembl"/>
        </authorList>
    </citation>
    <scope>IDENTIFICATION</scope>
</reference>
<protein>
    <submittedName>
        <fullName evidence="1">Uncharacterized protein</fullName>
    </submittedName>
</protein>
<accession>A0A8D2ILE9</accession>
<dbReference type="Proteomes" id="UP000694545">
    <property type="component" value="Unplaced"/>
</dbReference>
<keyword evidence="2" id="KW-1185">Reference proteome</keyword>
<dbReference type="Ensembl" id="ENSVKKT00000002162.1">
    <property type="protein sequence ID" value="ENSVKKP00000002096.1"/>
    <property type="gene ID" value="ENSVKKG00000001704.1"/>
</dbReference>